<protein>
    <submittedName>
        <fullName evidence="2">Uncharacterized protein</fullName>
    </submittedName>
</protein>
<organism evidence="2 3">
    <name type="scientific">Ensete ventricosum</name>
    <name type="common">Abyssinian banana</name>
    <name type="synonym">Musa ensete</name>
    <dbReference type="NCBI Taxonomy" id="4639"/>
    <lineage>
        <taxon>Eukaryota</taxon>
        <taxon>Viridiplantae</taxon>
        <taxon>Streptophyta</taxon>
        <taxon>Embryophyta</taxon>
        <taxon>Tracheophyta</taxon>
        <taxon>Spermatophyta</taxon>
        <taxon>Magnoliopsida</taxon>
        <taxon>Liliopsida</taxon>
        <taxon>Zingiberales</taxon>
        <taxon>Musaceae</taxon>
        <taxon>Ensete</taxon>
    </lineage>
</organism>
<proteinExistence type="predicted"/>
<comment type="caution">
    <text evidence="2">The sequence shown here is derived from an EMBL/GenBank/DDBJ whole genome shotgun (WGS) entry which is preliminary data.</text>
</comment>
<evidence type="ECO:0000313" key="3">
    <source>
        <dbReference type="Proteomes" id="UP000287651"/>
    </source>
</evidence>
<gene>
    <name evidence="2" type="ORF">B296_00042589</name>
</gene>
<evidence type="ECO:0000313" key="2">
    <source>
        <dbReference type="EMBL" id="RRT36007.1"/>
    </source>
</evidence>
<feature type="region of interest" description="Disordered" evidence="1">
    <location>
        <begin position="40"/>
        <end position="135"/>
    </location>
</feature>
<reference evidence="2 3" key="1">
    <citation type="journal article" date="2014" name="Agronomy (Basel)">
        <title>A Draft Genome Sequence for Ensete ventricosum, the Drought-Tolerant Tree Against Hunger.</title>
        <authorList>
            <person name="Harrison J."/>
            <person name="Moore K.A."/>
            <person name="Paszkiewicz K."/>
            <person name="Jones T."/>
            <person name="Grant M."/>
            <person name="Ambacheew D."/>
            <person name="Muzemil S."/>
            <person name="Studholme D.J."/>
        </authorList>
    </citation>
    <scope>NUCLEOTIDE SEQUENCE [LARGE SCALE GENOMIC DNA]</scope>
</reference>
<evidence type="ECO:0000256" key="1">
    <source>
        <dbReference type="SAM" id="MobiDB-lite"/>
    </source>
</evidence>
<sequence length="135" mass="14006">MLSACRGGWIWSGPHTGAVGHVLVTCKGWPAVAKPLARGCRPQGQQLARGGRPRARPAMTSPQGVATLGQPYRQQGQQRLARKGLPPSASPTASRGDSVGRRGGRPLAGRLSVAMGNRRLRRGSGGGGAVRVKEG</sequence>
<feature type="compositionally biased region" description="Low complexity" evidence="1">
    <location>
        <begin position="41"/>
        <end position="50"/>
    </location>
</feature>
<dbReference type="AlphaFoldDB" id="A0A426X956"/>
<name>A0A426X956_ENSVE</name>
<dbReference type="Proteomes" id="UP000287651">
    <property type="component" value="Unassembled WGS sequence"/>
</dbReference>
<accession>A0A426X956</accession>
<dbReference type="EMBL" id="AMZH03024192">
    <property type="protein sequence ID" value="RRT36007.1"/>
    <property type="molecule type" value="Genomic_DNA"/>
</dbReference>